<evidence type="ECO:0000313" key="1">
    <source>
        <dbReference type="EMBL" id="AGP79990.1"/>
    </source>
</evidence>
<keyword evidence="1" id="KW-0614">Plasmid</keyword>
<dbReference type="AlphaFoldDB" id="S5AJ67"/>
<geneLocation type="plasmid" evidence="1">
    <name>unnamed</name>
</geneLocation>
<protein>
    <submittedName>
        <fullName evidence="1">Monosaccharide-transporting ATPase</fullName>
    </submittedName>
</protein>
<gene>
    <name evidence="1" type="ORF">I633_22891</name>
</gene>
<dbReference type="KEGG" id="amh:I633_22891"/>
<dbReference type="PATRIC" id="fig|1300253.3.peg.4766"/>
<name>S5AJ67_9ALTE</name>
<sequence length="102" mass="11345">MSECILQAENLSNTGAVKALNEFNIKFTTILIALWALMAREKHLLNILCGTIRQLGVFCIAVKILRAKSISSAAKDRAKFQKTNIFKDATCWKTVHCRPHGG</sequence>
<dbReference type="BioCyc" id="AMAC1300253:G12YX-3637-MONOMER"/>
<dbReference type="HOGENOM" id="CLU_2271468_0_0_6"/>
<dbReference type="EMBL" id="CP004847">
    <property type="protein sequence ID" value="AGP79990.1"/>
    <property type="molecule type" value="Genomic_DNA"/>
</dbReference>
<accession>S5AJ67</accession>
<dbReference type="Proteomes" id="UP000014909">
    <property type="component" value="Plasmid unnamed"/>
</dbReference>
<organism evidence="1 2">
    <name type="scientific">Alteromonas mediterranea 615</name>
    <dbReference type="NCBI Taxonomy" id="1300253"/>
    <lineage>
        <taxon>Bacteria</taxon>
        <taxon>Pseudomonadati</taxon>
        <taxon>Pseudomonadota</taxon>
        <taxon>Gammaproteobacteria</taxon>
        <taxon>Alteromonadales</taxon>
        <taxon>Alteromonadaceae</taxon>
        <taxon>Alteromonas/Salinimonas group</taxon>
        <taxon>Alteromonas</taxon>
    </lineage>
</organism>
<proteinExistence type="predicted"/>
<reference evidence="1 2" key="1">
    <citation type="journal article" date="2013" name="Genome Biol. Evol.">
        <title>Genomic Diversity of "Deep Ecotype" Alteromonas macleodii Isolates: Evidence for Pan-Mediterranean Clonal Frames.</title>
        <authorList>
            <person name="Lopez-Perez M."/>
            <person name="Gonzaga A."/>
            <person name="Rodriguez-Valera F."/>
        </authorList>
    </citation>
    <scope>NUCLEOTIDE SEQUENCE [LARGE SCALE GENOMIC DNA]</scope>
    <source>
        <strain evidence="2">'English Channel 615'</strain>
        <plasmid evidence="2">Plasmid</plasmid>
    </source>
</reference>
<evidence type="ECO:0000313" key="2">
    <source>
        <dbReference type="Proteomes" id="UP000014909"/>
    </source>
</evidence>